<dbReference type="SUPFAM" id="SSF47413">
    <property type="entry name" value="lambda repressor-like DNA-binding domains"/>
    <property type="match status" value="1"/>
</dbReference>
<dbReference type="PROSITE" id="PS50943">
    <property type="entry name" value="HTH_CROC1"/>
    <property type="match status" value="1"/>
</dbReference>
<organism evidence="2 3">
    <name type="scientific">Thiocapsa roseopersicina</name>
    <dbReference type="NCBI Taxonomy" id="1058"/>
    <lineage>
        <taxon>Bacteria</taxon>
        <taxon>Pseudomonadati</taxon>
        <taxon>Pseudomonadota</taxon>
        <taxon>Gammaproteobacteria</taxon>
        <taxon>Chromatiales</taxon>
        <taxon>Chromatiaceae</taxon>
        <taxon>Thiocapsa</taxon>
    </lineage>
</organism>
<gene>
    <name evidence="2" type="ORF">SAMN05421783_1343</name>
</gene>
<evidence type="ECO:0000313" key="2">
    <source>
        <dbReference type="EMBL" id="SDX53102.1"/>
    </source>
</evidence>
<proteinExistence type="predicted"/>
<dbReference type="Proteomes" id="UP000198816">
    <property type="component" value="Unassembled WGS sequence"/>
</dbReference>
<dbReference type="InterPro" id="IPR039554">
    <property type="entry name" value="HigA2-like_HTH"/>
</dbReference>
<feature type="domain" description="HTH cro/C1-type" evidence="1">
    <location>
        <begin position="2"/>
        <end position="40"/>
    </location>
</feature>
<dbReference type="InterPro" id="IPR001387">
    <property type="entry name" value="Cro/C1-type_HTH"/>
</dbReference>
<evidence type="ECO:0000259" key="1">
    <source>
        <dbReference type="PROSITE" id="PS50943"/>
    </source>
</evidence>
<dbReference type="InterPro" id="IPR010982">
    <property type="entry name" value="Lambda_DNA-bd_dom_sf"/>
</dbReference>
<evidence type="ECO:0000313" key="3">
    <source>
        <dbReference type="Proteomes" id="UP000198816"/>
    </source>
</evidence>
<dbReference type="Gene3D" id="1.10.260.40">
    <property type="entry name" value="lambda repressor-like DNA-binding domains"/>
    <property type="match status" value="1"/>
</dbReference>
<sequence length="44" mass="4804">MRCGVTQSRMNNLLRGRISRFSLDALVDLAAALGMRVAVRLEAA</sequence>
<dbReference type="GO" id="GO:0003677">
    <property type="term" value="F:DNA binding"/>
    <property type="evidence" value="ECO:0007669"/>
    <property type="project" value="InterPro"/>
</dbReference>
<reference evidence="3" key="1">
    <citation type="submission" date="2016-10" db="EMBL/GenBank/DDBJ databases">
        <authorList>
            <person name="Varghese N."/>
            <person name="Submissions S."/>
        </authorList>
    </citation>
    <scope>NUCLEOTIDE SEQUENCE [LARGE SCALE GENOMIC DNA]</scope>
    <source>
        <strain evidence="3">DSM 217</strain>
    </source>
</reference>
<dbReference type="AlphaFoldDB" id="A0A1H3CFX0"/>
<dbReference type="Pfam" id="PF13744">
    <property type="entry name" value="HTH_37"/>
    <property type="match status" value="1"/>
</dbReference>
<protein>
    <submittedName>
        <fullName evidence="2">Helix-turn-helix domain-containing protein</fullName>
    </submittedName>
</protein>
<keyword evidence="3" id="KW-1185">Reference proteome</keyword>
<accession>A0A1H3CFX0</accession>
<dbReference type="EMBL" id="FNNZ01000034">
    <property type="protein sequence ID" value="SDX53102.1"/>
    <property type="molecule type" value="Genomic_DNA"/>
</dbReference>
<name>A0A1H3CFX0_THIRO</name>